<dbReference type="InterPro" id="IPR044824">
    <property type="entry name" value="MAIN-like"/>
</dbReference>
<protein>
    <recommendedName>
        <fullName evidence="1">Aminotransferase-like plant mobile domain-containing protein</fullName>
    </recommendedName>
</protein>
<dbReference type="EMBL" id="JAUUTY010000002">
    <property type="protein sequence ID" value="KAK1686172.1"/>
    <property type="molecule type" value="Genomic_DNA"/>
</dbReference>
<evidence type="ECO:0000313" key="3">
    <source>
        <dbReference type="Proteomes" id="UP001231189"/>
    </source>
</evidence>
<dbReference type="GO" id="GO:0010073">
    <property type="term" value="P:meristem maintenance"/>
    <property type="evidence" value="ECO:0007669"/>
    <property type="project" value="InterPro"/>
</dbReference>
<sequence length="305" mass="33644">MCAAHKHRCRCRGDPVDRIVAIDGPARTLVALESLTLFIPAGGTPAVGEDLSRFRAEWVAAVDVRSPGQVRSPAGRTKARVSRLAARADALLWFWATDPCLLCSAFHQIAHGEACRSEENAGCSLPDQQASVLKPWAVVARGWFRVELPSPVRQVLEPLKIRYHGSIKNMSYDERYTKFIQPTGLLPFIALVSRGPPNMNAAALTALVDRWRSETHTFHLRAGDMTPTLQDVSMILGLPIKGKALCMNTTFDGWRQQMDGLIGMAPPEPENKKDRAPAGANFLWIRTNFGQCPEGADRDTVKTYT</sequence>
<gene>
    <name evidence="2" type="ORF">QYE76_047020</name>
</gene>
<dbReference type="AlphaFoldDB" id="A0AAD8TQX8"/>
<dbReference type="PANTHER" id="PTHR46033:SF87">
    <property type="entry name" value="AMINOTRANSFERASE-LIKE PLANT MOBILE DOMAIN-CONTAINING PROTEIN"/>
    <property type="match status" value="1"/>
</dbReference>
<name>A0AAD8TQX8_LOLMU</name>
<proteinExistence type="predicted"/>
<comment type="caution">
    <text evidence="2">The sequence shown here is derived from an EMBL/GenBank/DDBJ whole genome shotgun (WGS) entry which is preliminary data.</text>
</comment>
<reference evidence="2" key="1">
    <citation type="submission" date="2023-07" db="EMBL/GenBank/DDBJ databases">
        <title>A chromosome-level genome assembly of Lolium multiflorum.</title>
        <authorList>
            <person name="Chen Y."/>
            <person name="Copetti D."/>
            <person name="Kolliker R."/>
            <person name="Studer B."/>
        </authorList>
    </citation>
    <scope>NUCLEOTIDE SEQUENCE</scope>
    <source>
        <strain evidence="2">02402/16</strain>
        <tissue evidence="2">Leaf</tissue>
    </source>
</reference>
<feature type="domain" description="Aminotransferase-like plant mobile" evidence="1">
    <location>
        <begin position="198"/>
        <end position="272"/>
    </location>
</feature>
<accession>A0AAD8TQX8</accession>
<dbReference type="Proteomes" id="UP001231189">
    <property type="component" value="Unassembled WGS sequence"/>
</dbReference>
<dbReference type="InterPro" id="IPR019557">
    <property type="entry name" value="AminoTfrase-like_pln_mobile"/>
</dbReference>
<dbReference type="Pfam" id="PF10536">
    <property type="entry name" value="PMD"/>
    <property type="match status" value="1"/>
</dbReference>
<dbReference type="PANTHER" id="PTHR46033">
    <property type="entry name" value="PROTEIN MAIN-LIKE 2"/>
    <property type="match status" value="1"/>
</dbReference>
<evidence type="ECO:0000313" key="2">
    <source>
        <dbReference type="EMBL" id="KAK1686172.1"/>
    </source>
</evidence>
<evidence type="ECO:0000259" key="1">
    <source>
        <dbReference type="Pfam" id="PF10536"/>
    </source>
</evidence>
<organism evidence="2 3">
    <name type="scientific">Lolium multiflorum</name>
    <name type="common">Italian ryegrass</name>
    <name type="synonym">Lolium perenne subsp. multiflorum</name>
    <dbReference type="NCBI Taxonomy" id="4521"/>
    <lineage>
        <taxon>Eukaryota</taxon>
        <taxon>Viridiplantae</taxon>
        <taxon>Streptophyta</taxon>
        <taxon>Embryophyta</taxon>
        <taxon>Tracheophyta</taxon>
        <taxon>Spermatophyta</taxon>
        <taxon>Magnoliopsida</taxon>
        <taxon>Liliopsida</taxon>
        <taxon>Poales</taxon>
        <taxon>Poaceae</taxon>
        <taxon>BOP clade</taxon>
        <taxon>Pooideae</taxon>
        <taxon>Poodae</taxon>
        <taxon>Poeae</taxon>
        <taxon>Poeae Chloroplast Group 2 (Poeae type)</taxon>
        <taxon>Loliodinae</taxon>
        <taxon>Loliinae</taxon>
        <taxon>Lolium</taxon>
    </lineage>
</organism>
<keyword evidence="3" id="KW-1185">Reference proteome</keyword>